<dbReference type="EMBL" id="GBRH01260098">
    <property type="protein sequence ID" value="JAD37797.1"/>
    <property type="molecule type" value="Transcribed_RNA"/>
</dbReference>
<proteinExistence type="predicted"/>
<accession>A0A0A8ZSI2</accession>
<dbReference type="AlphaFoldDB" id="A0A0A8ZSI2"/>
<reference evidence="1" key="1">
    <citation type="submission" date="2014-09" db="EMBL/GenBank/DDBJ databases">
        <authorList>
            <person name="Magalhaes I.L.F."/>
            <person name="Oliveira U."/>
            <person name="Santos F.R."/>
            <person name="Vidigal T.H.D.A."/>
            <person name="Brescovit A.D."/>
            <person name="Santos A.J."/>
        </authorList>
    </citation>
    <scope>NUCLEOTIDE SEQUENCE</scope>
    <source>
        <tissue evidence="1">Shoot tissue taken approximately 20 cm above the soil surface</tissue>
    </source>
</reference>
<evidence type="ECO:0000313" key="1">
    <source>
        <dbReference type="EMBL" id="JAD37797.1"/>
    </source>
</evidence>
<organism evidence="1">
    <name type="scientific">Arundo donax</name>
    <name type="common">Giant reed</name>
    <name type="synonym">Donax arundinaceus</name>
    <dbReference type="NCBI Taxonomy" id="35708"/>
    <lineage>
        <taxon>Eukaryota</taxon>
        <taxon>Viridiplantae</taxon>
        <taxon>Streptophyta</taxon>
        <taxon>Embryophyta</taxon>
        <taxon>Tracheophyta</taxon>
        <taxon>Spermatophyta</taxon>
        <taxon>Magnoliopsida</taxon>
        <taxon>Liliopsida</taxon>
        <taxon>Poales</taxon>
        <taxon>Poaceae</taxon>
        <taxon>PACMAD clade</taxon>
        <taxon>Arundinoideae</taxon>
        <taxon>Arundineae</taxon>
        <taxon>Arundo</taxon>
    </lineage>
</organism>
<protein>
    <submittedName>
        <fullName evidence="1">Uncharacterized protein</fullName>
    </submittedName>
</protein>
<reference evidence="1" key="2">
    <citation type="journal article" date="2015" name="Data Brief">
        <title>Shoot transcriptome of the giant reed, Arundo donax.</title>
        <authorList>
            <person name="Barrero R.A."/>
            <person name="Guerrero F.D."/>
            <person name="Moolhuijzen P."/>
            <person name="Goolsby J.A."/>
            <person name="Tidwell J."/>
            <person name="Bellgard S.E."/>
            <person name="Bellgard M.I."/>
        </authorList>
    </citation>
    <scope>NUCLEOTIDE SEQUENCE</scope>
    <source>
        <tissue evidence="1">Shoot tissue taken approximately 20 cm above the soil surface</tissue>
    </source>
</reference>
<name>A0A0A8ZSI2_ARUDO</name>
<sequence>MYPFVTPHLIVLGTGRDKFSSINYEFSGLFDHKEWLTLMLLVRANYGAGMEQLVIPCI</sequence>